<dbReference type="PANTHER" id="PTHR43046">
    <property type="entry name" value="GDP-MANNOSE MANNOSYL HYDROLASE"/>
    <property type="match status" value="1"/>
</dbReference>
<dbReference type="RefSeq" id="WP_183984641.1">
    <property type="nucleotide sequence ID" value="NZ_JACIEV010000005.1"/>
</dbReference>
<dbReference type="PROSITE" id="PS00893">
    <property type="entry name" value="NUDIX_BOX"/>
    <property type="match status" value="1"/>
</dbReference>
<evidence type="ECO:0000259" key="3">
    <source>
        <dbReference type="PROSITE" id="PS51462"/>
    </source>
</evidence>
<dbReference type="InterPro" id="IPR000086">
    <property type="entry name" value="NUDIX_hydrolase_dom"/>
</dbReference>
<reference evidence="4 5" key="1">
    <citation type="submission" date="2020-08" db="EMBL/GenBank/DDBJ databases">
        <title>Genomic Encyclopedia of Type Strains, Phase IV (KMG-IV): sequencing the most valuable type-strain genomes for metagenomic binning, comparative biology and taxonomic classification.</title>
        <authorList>
            <person name="Goeker M."/>
        </authorList>
    </citation>
    <scope>NUCLEOTIDE SEQUENCE [LARGE SCALE GENOMIC DNA]</scope>
    <source>
        <strain evidence="4 5">YC6723</strain>
    </source>
</reference>
<dbReference type="Gene3D" id="3.90.79.10">
    <property type="entry name" value="Nucleoside Triphosphate Pyrophosphohydrolase"/>
    <property type="match status" value="1"/>
</dbReference>
<dbReference type="InterPro" id="IPR020084">
    <property type="entry name" value="NUDIX_hydrolase_CS"/>
</dbReference>
<dbReference type="Proteomes" id="UP000529795">
    <property type="component" value="Unassembled WGS sequence"/>
</dbReference>
<protein>
    <submittedName>
        <fullName evidence="4">8-oxo-dGTP pyrophosphatase MutT (NUDIX family)</fullName>
    </submittedName>
</protein>
<dbReference type="AlphaFoldDB" id="A0A840FK11"/>
<evidence type="ECO:0000256" key="1">
    <source>
        <dbReference type="ARBA" id="ARBA00001946"/>
    </source>
</evidence>
<keyword evidence="2" id="KW-0378">Hydrolase</keyword>
<dbReference type="InterPro" id="IPR015797">
    <property type="entry name" value="NUDIX_hydrolase-like_dom_sf"/>
</dbReference>
<evidence type="ECO:0000313" key="5">
    <source>
        <dbReference type="Proteomes" id="UP000529795"/>
    </source>
</evidence>
<comment type="caution">
    <text evidence="4">The sequence shown here is derived from an EMBL/GenBank/DDBJ whole genome shotgun (WGS) entry which is preliminary data.</text>
</comment>
<dbReference type="PROSITE" id="PS51462">
    <property type="entry name" value="NUDIX"/>
    <property type="match status" value="1"/>
</dbReference>
<comment type="cofactor">
    <cofactor evidence="1">
        <name>Mg(2+)</name>
        <dbReference type="ChEBI" id="CHEBI:18420"/>
    </cofactor>
</comment>
<accession>A0A840FK11</accession>
<organism evidence="4 5">
    <name type="scientific">Sphingomonas jinjuensis</name>
    <dbReference type="NCBI Taxonomy" id="535907"/>
    <lineage>
        <taxon>Bacteria</taxon>
        <taxon>Pseudomonadati</taxon>
        <taxon>Pseudomonadota</taxon>
        <taxon>Alphaproteobacteria</taxon>
        <taxon>Sphingomonadales</taxon>
        <taxon>Sphingomonadaceae</taxon>
        <taxon>Sphingomonas</taxon>
    </lineage>
</organism>
<name>A0A840FK11_9SPHN</name>
<dbReference type="PANTHER" id="PTHR43046:SF14">
    <property type="entry name" value="MUTT_NUDIX FAMILY PROTEIN"/>
    <property type="match status" value="1"/>
</dbReference>
<dbReference type="SUPFAM" id="SSF55811">
    <property type="entry name" value="Nudix"/>
    <property type="match status" value="1"/>
</dbReference>
<keyword evidence="5" id="KW-1185">Reference proteome</keyword>
<evidence type="ECO:0000313" key="4">
    <source>
        <dbReference type="EMBL" id="MBB4154288.1"/>
    </source>
</evidence>
<dbReference type="Pfam" id="PF00293">
    <property type="entry name" value="NUDIX"/>
    <property type="match status" value="1"/>
</dbReference>
<proteinExistence type="predicted"/>
<evidence type="ECO:0000256" key="2">
    <source>
        <dbReference type="ARBA" id="ARBA00022801"/>
    </source>
</evidence>
<sequence>MRAMIDLAHRVRRKAMAVLGVKTRGVKVMAFDVAGRLVLVRHRYGSPQLMLPGGGVGRRETPAAAAAREIAEEIGCTLAEVEPAGIFAARAEGRRDTVHLFRARLAGTPQADGIEIAEVVPVDPDALPDAVSPATRRRIDEWRGRRQANGRW</sequence>
<dbReference type="GO" id="GO:0016787">
    <property type="term" value="F:hydrolase activity"/>
    <property type="evidence" value="ECO:0007669"/>
    <property type="project" value="UniProtKB-KW"/>
</dbReference>
<dbReference type="EMBL" id="JACIEV010000005">
    <property type="protein sequence ID" value="MBB4154288.1"/>
    <property type="molecule type" value="Genomic_DNA"/>
</dbReference>
<gene>
    <name evidence="4" type="ORF">GGQ80_002198</name>
</gene>
<feature type="domain" description="Nudix hydrolase" evidence="3">
    <location>
        <begin position="21"/>
        <end position="145"/>
    </location>
</feature>